<dbReference type="CDD" id="cd01948">
    <property type="entry name" value="EAL"/>
    <property type="match status" value="1"/>
</dbReference>
<dbReference type="OrthoDB" id="9759607at2"/>
<accession>A0A1I6MSY6</accession>
<evidence type="ECO:0000313" key="3">
    <source>
        <dbReference type="Proteomes" id="UP000199024"/>
    </source>
</evidence>
<dbReference type="Pfam" id="PF08447">
    <property type="entry name" value="PAS_3"/>
    <property type="match status" value="1"/>
</dbReference>
<dbReference type="Gene3D" id="3.20.20.450">
    <property type="entry name" value="EAL domain"/>
    <property type="match status" value="1"/>
</dbReference>
<evidence type="ECO:0000313" key="2">
    <source>
        <dbReference type="EMBL" id="SFS18741.1"/>
    </source>
</evidence>
<dbReference type="AlphaFoldDB" id="A0A1I6MSY6"/>
<dbReference type="InterPro" id="IPR035965">
    <property type="entry name" value="PAS-like_dom_sf"/>
</dbReference>
<reference evidence="2 3" key="1">
    <citation type="submission" date="2016-10" db="EMBL/GenBank/DDBJ databases">
        <authorList>
            <person name="de Groot N.N."/>
        </authorList>
    </citation>
    <scope>NUCLEOTIDE SEQUENCE [LARGE SCALE GENOMIC DNA]</scope>
    <source>
        <strain evidence="2 3">DSM 21001</strain>
    </source>
</reference>
<dbReference type="SUPFAM" id="SSF141868">
    <property type="entry name" value="EAL domain-like"/>
    <property type="match status" value="1"/>
</dbReference>
<feature type="domain" description="EAL" evidence="1">
    <location>
        <begin position="7"/>
        <end position="257"/>
    </location>
</feature>
<dbReference type="EMBL" id="FOZL01000001">
    <property type="protein sequence ID" value="SFS18741.1"/>
    <property type="molecule type" value="Genomic_DNA"/>
</dbReference>
<dbReference type="NCBIfam" id="TIGR00229">
    <property type="entry name" value="sensory_box"/>
    <property type="match status" value="1"/>
</dbReference>
<dbReference type="InterPro" id="IPR013655">
    <property type="entry name" value="PAS_fold_3"/>
</dbReference>
<dbReference type="STRING" id="474950.SAMN05421771_3551"/>
<dbReference type="Proteomes" id="UP000199024">
    <property type="component" value="Unassembled WGS sequence"/>
</dbReference>
<dbReference type="CDD" id="cd00130">
    <property type="entry name" value="PAS"/>
    <property type="match status" value="1"/>
</dbReference>
<dbReference type="InterPro" id="IPR050706">
    <property type="entry name" value="Cyclic-di-GMP_PDE-like"/>
</dbReference>
<dbReference type="SMART" id="SM00052">
    <property type="entry name" value="EAL"/>
    <property type="match status" value="1"/>
</dbReference>
<dbReference type="InterPro" id="IPR013656">
    <property type="entry name" value="PAS_4"/>
</dbReference>
<dbReference type="PROSITE" id="PS50883">
    <property type="entry name" value="EAL"/>
    <property type="match status" value="1"/>
</dbReference>
<gene>
    <name evidence="2" type="ORF">SAMN05421771_3551</name>
</gene>
<dbReference type="PANTHER" id="PTHR33121:SF79">
    <property type="entry name" value="CYCLIC DI-GMP PHOSPHODIESTERASE PDED-RELATED"/>
    <property type="match status" value="1"/>
</dbReference>
<dbReference type="GO" id="GO:0071111">
    <property type="term" value="F:cyclic-guanylate-specific phosphodiesterase activity"/>
    <property type="evidence" value="ECO:0007669"/>
    <property type="project" value="InterPro"/>
</dbReference>
<protein>
    <submittedName>
        <fullName evidence="2">PAS domain S-box-containing protein</fullName>
    </submittedName>
</protein>
<dbReference type="InterPro" id="IPR035919">
    <property type="entry name" value="EAL_sf"/>
</dbReference>
<dbReference type="Pfam" id="PF08448">
    <property type="entry name" value="PAS_4"/>
    <property type="match status" value="1"/>
</dbReference>
<organism evidence="2 3">
    <name type="scientific">Granulicella pectinivorans</name>
    <dbReference type="NCBI Taxonomy" id="474950"/>
    <lineage>
        <taxon>Bacteria</taxon>
        <taxon>Pseudomonadati</taxon>
        <taxon>Acidobacteriota</taxon>
        <taxon>Terriglobia</taxon>
        <taxon>Terriglobales</taxon>
        <taxon>Acidobacteriaceae</taxon>
        <taxon>Granulicella</taxon>
    </lineage>
</organism>
<dbReference type="Gene3D" id="3.30.450.20">
    <property type="entry name" value="PAS domain"/>
    <property type="match status" value="2"/>
</dbReference>
<dbReference type="SMART" id="SM00091">
    <property type="entry name" value="PAS"/>
    <property type="match status" value="2"/>
</dbReference>
<dbReference type="Pfam" id="PF00563">
    <property type="entry name" value="EAL"/>
    <property type="match status" value="1"/>
</dbReference>
<dbReference type="PANTHER" id="PTHR33121">
    <property type="entry name" value="CYCLIC DI-GMP PHOSPHODIESTERASE PDEF"/>
    <property type="match status" value="1"/>
</dbReference>
<evidence type="ECO:0000259" key="1">
    <source>
        <dbReference type="PROSITE" id="PS50883"/>
    </source>
</evidence>
<dbReference type="InterPro" id="IPR000014">
    <property type="entry name" value="PAS"/>
</dbReference>
<keyword evidence="3" id="KW-1185">Reference proteome</keyword>
<sequence>MGYNLAMVADALRVRSALDNGEFVPFFQPVVDLRSGCIKGFEVLARWNDPVSGIIPPDLFIPAAERDGWISDLTMELLRTAFRAVDDLPSPVRLSVNLSAGQLCDPALPSQIAAVAGAAGFSLDRLSLELTESALVRDMESARAIAHDLKALGCKLSLDDFGTGFSSLLSLQALPFDILKVDRSFVSSMTVNKESRKIVAMVVGLGQSLGIATVAEGIETEEQDQMLLWLGCDYGQGWNYGRPVPASALLDSYFSVRPRRKHEGLHPKRSLSMFDVPPATRLAQLRAIYDGAPVGLAFLDHEMRYVTLNKRLAEMNRVPVEAHLGNTLETMYPGLFQIIGTNIRQALAGESVVEMEVNTPLDGQFHGRSFLLSCEPARDEVGDVVGVSLAVADVTAVKQLERSRLEVQEHMRHMLDLNPQIQWVLDEHGGAVEVSREWNDTTGTGTESWRGWGWLDALHPDDAPKARENVLASIASRQPMDVKYRVRADGGDWVWKRARSWPRYDAEGNVPFWYGVLEDCEPDA</sequence>
<name>A0A1I6MSY6_9BACT</name>
<dbReference type="InterPro" id="IPR001633">
    <property type="entry name" value="EAL_dom"/>
</dbReference>
<proteinExistence type="predicted"/>
<dbReference type="SUPFAM" id="SSF55785">
    <property type="entry name" value="PYP-like sensor domain (PAS domain)"/>
    <property type="match status" value="2"/>
</dbReference>